<evidence type="ECO:0000313" key="4">
    <source>
        <dbReference type="Proteomes" id="UP001338125"/>
    </source>
</evidence>
<proteinExistence type="inferred from homology"/>
<comment type="caution">
    <text evidence="3">The sequence shown here is derived from an EMBL/GenBank/DDBJ whole genome shotgun (WGS) entry which is preliminary data.</text>
</comment>
<dbReference type="PANTHER" id="PTHR33365">
    <property type="entry name" value="YALI0B05434P"/>
    <property type="match status" value="1"/>
</dbReference>
<keyword evidence="4" id="KW-1185">Reference proteome</keyword>
<dbReference type="Pfam" id="PF11807">
    <property type="entry name" value="UstYa"/>
    <property type="match status" value="1"/>
</dbReference>
<comment type="similarity">
    <text evidence="1">Belongs to the ustYa family.</text>
</comment>
<dbReference type="PANTHER" id="PTHR33365:SF6">
    <property type="entry name" value="OXIDASE USTYA"/>
    <property type="match status" value="1"/>
</dbReference>
<keyword evidence="2" id="KW-0812">Transmembrane</keyword>
<dbReference type="InterPro" id="IPR021765">
    <property type="entry name" value="UstYa-like"/>
</dbReference>
<dbReference type="EMBL" id="JAVFKD010000001">
    <property type="protein sequence ID" value="KAK5997678.1"/>
    <property type="molecule type" value="Genomic_DNA"/>
</dbReference>
<sequence>MFSQKYEPLDQASNASREEFPDFDDASLCIEHKTALVRAWKIIFTLVVLLCGAIASNVLLLVRVHSMQGHVNTQSFFGLERNVPMTIPHDDRSIDDPMWDSPDYDWNPGWIALNNDLTKAKGVPTAMHWPWDDSKSIYLLHGFHSMHCVFVLRDALMQYRDNKKQTWSFGHITHCLHVMREDTTCNADDTPRYTGRLHAQKNSTTVFSGVGQTRMCRDWNKLRQQAIEHSACYYRPLDHYIPLLDRYKKCPDGSKPWEKMEA</sequence>
<keyword evidence="2" id="KW-1133">Transmembrane helix</keyword>
<evidence type="ECO:0000256" key="1">
    <source>
        <dbReference type="ARBA" id="ARBA00035112"/>
    </source>
</evidence>
<evidence type="ECO:0008006" key="5">
    <source>
        <dbReference type="Google" id="ProtNLM"/>
    </source>
</evidence>
<protein>
    <recommendedName>
        <fullName evidence="5">Oxidase ustYa</fullName>
    </recommendedName>
</protein>
<accession>A0ABR0SZQ5</accession>
<gene>
    <name evidence="3" type="ORF">PT974_00033</name>
</gene>
<feature type="transmembrane region" description="Helical" evidence="2">
    <location>
        <begin position="42"/>
        <end position="62"/>
    </location>
</feature>
<keyword evidence="2" id="KW-0472">Membrane</keyword>
<evidence type="ECO:0000313" key="3">
    <source>
        <dbReference type="EMBL" id="KAK5997678.1"/>
    </source>
</evidence>
<name>A0ABR0SZQ5_9HYPO</name>
<evidence type="ECO:0000256" key="2">
    <source>
        <dbReference type="SAM" id="Phobius"/>
    </source>
</evidence>
<organism evidence="3 4">
    <name type="scientific">Cladobotryum mycophilum</name>
    <dbReference type="NCBI Taxonomy" id="491253"/>
    <lineage>
        <taxon>Eukaryota</taxon>
        <taxon>Fungi</taxon>
        <taxon>Dikarya</taxon>
        <taxon>Ascomycota</taxon>
        <taxon>Pezizomycotina</taxon>
        <taxon>Sordariomycetes</taxon>
        <taxon>Hypocreomycetidae</taxon>
        <taxon>Hypocreales</taxon>
        <taxon>Hypocreaceae</taxon>
        <taxon>Cladobotryum</taxon>
    </lineage>
</organism>
<dbReference type="Proteomes" id="UP001338125">
    <property type="component" value="Unassembled WGS sequence"/>
</dbReference>
<reference evidence="3 4" key="1">
    <citation type="submission" date="2024-01" db="EMBL/GenBank/DDBJ databases">
        <title>Complete genome of Cladobotryum mycophilum ATHUM6906.</title>
        <authorList>
            <person name="Christinaki A.C."/>
            <person name="Myridakis A.I."/>
            <person name="Kouvelis V.N."/>
        </authorList>
    </citation>
    <scope>NUCLEOTIDE SEQUENCE [LARGE SCALE GENOMIC DNA]</scope>
    <source>
        <strain evidence="3 4">ATHUM6906</strain>
    </source>
</reference>